<protein>
    <submittedName>
        <fullName evidence="1">Uncharacterized protein</fullName>
    </submittedName>
</protein>
<accession>A0ACC0MFM6</accession>
<dbReference type="Proteomes" id="UP001062846">
    <property type="component" value="Chromosome 9"/>
</dbReference>
<gene>
    <name evidence="1" type="ORF">RHMOL_Rhmol09G0215400</name>
</gene>
<name>A0ACC0MFM6_RHOML</name>
<evidence type="ECO:0000313" key="2">
    <source>
        <dbReference type="Proteomes" id="UP001062846"/>
    </source>
</evidence>
<reference evidence="1" key="1">
    <citation type="submission" date="2022-02" db="EMBL/GenBank/DDBJ databases">
        <title>Plant Genome Project.</title>
        <authorList>
            <person name="Zhang R.-G."/>
        </authorList>
    </citation>
    <scope>NUCLEOTIDE SEQUENCE</scope>
    <source>
        <strain evidence="1">AT1</strain>
    </source>
</reference>
<keyword evidence="2" id="KW-1185">Reference proteome</keyword>
<comment type="caution">
    <text evidence="1">The sequence shown here is derived from an EMBL/GenBank/DDBJ whole genome shotgun (WGS) entry which is preliminary data.</text>
</comment>
<sequence>MVSDRYCIAWFVKAKRELLGGVDKISQLPREILGDILSRLTLEEAGRTSVLSRNWRHRWAFLSTKLNFGAWKSRDERSSLRINICSPWYARRVNQMLKLHRGAFVLDEFIIRFYPEEESRAAYYGDLDRWVNFAFQKGVKRLELDLASDRSRLYRWYAFPSVEKLCSRTSNTHPQLFGFCHLITLCLKCVNITGEAVEHFLGNCPLLEQLQVMSSDHLTNLKVAGPSLKLKWLEISRCENLEDLEISAVNLATLSFTYFGLASRYQSTFPCNDRLEVLSAMPNDDRYVRVAPEYHHRCLQVVELVGFSGHPDEVEFLSYWLVIAVSLDIVEIHLIMVLFLLHCHILISSGNSHNNGSHSPRGANTPPSNPDDGNKKQWIDCRAYYRQMQELRMKSMATVADLRPSKKFIAGWMRGKNGPLKRV</sequence>
<evidence type="ECO:0000313" key="1">
    <source>
        <dbReference type="EMBL" id="KAI8539853.1"/>
    </source>
</evidence>
<proteinExistence type="predicted"/>
<dbReference type="EMBL" id="CM046396">
    <property type="protein sequence ID" value="KAI8539853.1"/>
    <property type="molecule type" value="Genomic_DNA"/>
</dbReference>
<organism evidence="1 2">
    <name type="scientific">Rhododendron molle</name>
    <name type="common">Chinese azalea</name>
    <name type="synonym">Azalea mollis</name>
    <dbReference type="NCBI Taxonomy" id="49168"/>
    <lineage>
        <taxon>Eukaryota</taxon>
        <taxon>Viridiplantae</taxon>
        <taxon>Streptophyta</taxon>
        <taxon>Embryophyta</taxon>
        <taxon>Tracheophyta</taxon>
        <taxon>Spermatophyta</taxon>
        <taxon>Magnoliopsida</taxon>
        <taxon>eudicotyledons</taxon>
        <taxon>Gunneridae</taxon>
        <taxon>Pentapetalae</taxon>
        <taxon>asterids</taxon>
        <taxon>Ericales</taxon>
        <taxon>Ericaceae</taxon>
        <taxon>Ericoideae</taxon>
        <taxon>Rhodoreae</taxon>
        <taxon>Rhododendron</taxon>
    </lineage>
</organism>